<organism evidence="1 2">
    <name type="scientific">Candidatus Lachnoclostridium stercoripullorum</name>
    <dbReference type="NCBI Taxonomy" id="2838635"/>
    <lineage>
        <taxon>Bacteria</taxon>
        <taxon>Bacillati</taxon>
        <taxon>Bacillota</taxon>
        <taxon>Clostridia</taxon>
        <taxon>Lachnospirales</taxon>
        <taxon>Lachnospiraceae</taxon>
    </lineage>
</organism>
<gene>
    <name evidence="1" type="ORF">IAA28_01310</name>
</gene>
<dbReference type="EMBL" id="DXEU01000023">
    <property type="protein sequence ID" value="HIX51424.1"/>
    <property type="molecule type" value="Genomic_DNA"/>
</dbReference>
<sequence length="67" mass="7690">MKIWMVFEMENVGVFYLTRKEAPQLNEKRHEKGRRKPDFPGNCGENLACGALHKVIGSDSRLDRTAI</sequence>
<proteinExistence type="predicted"/>
<comment type="caution">
    <text evidence="1">The sequence shown here is derived from an EMBL/GenBank/DDBJ whole genome shotgun (WGS) entry which is preliminary data.</text>
</comment>
<reference evidence="1" key="1">
    <citation type="journal article" date="2021" name="PeerJ">
        <title>Extensive microbial diversity within the chicken gut microbiome revealed by metagenomics and culture.</title>
        <authorList>
            <person name="Gilroy R."/>
            <person name="Ravi A."/>
            <person name="Getino M."/>
            <person name="Pursley I."/>
            <person name="Horton D.L."/>
            <person name="Alikhan N.F."/>
            <person name="Baker D."/>
            <person name="Gharbi K."/>
            <person name="Hall N."/>
            <person name="Watson M."/>
            <person name="Adriaenssens E.M."/>
            <person name="Foster-Nyarko E."/>
            <person name="Jarju S."/>
            <person name="Secka A."/>
            <person name="Antonio M."/>
            <person name="Oren A."/>
            <person name="Chaudhuri R.R."/>
            <person name="La Ragione R."/>
            <person name="Hildebrand F."/>
            <person name="Pallen M.J."/>
        </authorList>
    </citation>
    <scope>NUCLEOTIDE SEQUENCE</scope>
    <source>
        <strain evidence="1">ChiGjej4B4-12881</strain>
    </source>
</reference>
<name>A0A9D1W2X3_9FIRM</name>
<dbReference type="Proteomes" id="UP000886780">
    <property type="component" value="Unassembled WGS sequence"/>
</dbReference>
<reference evidence="1" key="2">
    <citation type="submission" date="2021-04" db="EMBL/GenBank/DDBJ databases">
        <authorList>
            <person name="Gilroy R."/>
        </authorList>
    </citation>
    <scope>NUCLEOTIDE SEQUENCE</scope>
    <source>
        <strain evidence="1">ChiGjej4B4-12881</strain>
    </source>
</reference>
<evidence type="ECO:0000313" key="1">
    <source>
        <dbReference type="EMBL" id="HIX51424.1"/>
    </source>
</evidence>
<evidence type="ECO:0000313" key="2">
    <source>
        <dbReference type="Proteomes" id="UP000886780"/>
    </source>
</evidence>
<accession>A0A9D1W2X3</accession>
<dbReference type="AlphaFoldDB" id="A0A9D1W2X3"/>
<protein>
    <submittedName>
        <fullName evidence="1">Uncharacterized protein</fullName>
    </submittedName>
</protein>